<dbReference type="InterPro" id="IPR013766">
    <property type="entry name" value="Thioredoxin_domain"/>
</dbReference>
<dbReference type="CDD" id="cd02947">
    <property type="entry name" value="TRX_family"/>
    <property type="match status" value="1"/>
</dbReference>
<dbReference type="FunFam" id="3.40.30.10:FF:000001">
    <property type="entry name" value="Thioredoxin"/>
    <property type="match status" value="1"/>
</dbReference>
<name>L8JDI6_9GAMM</name>
<dbReference type="InterPro" id="IPR036249">
    <property type="entry name" value="Thioredoxin-like_sf"/>
</dbReference>
<dbReference type="AlphaFoldDB" id="L8JDI6"/>
<dbReference type="PATRIC" id="fig|1056511.3.peg.1439"/>
<proteinExistence type="inferred from homology"/>
<dbReference type="PANTHER" id="PTHR45663">
    <property type="entry name" value="GEO12009P1"/>
    <property type="match status" value="1"/>
</dbReference>
<keyword evidence="4" id="KW-1015">Disulfide bond</keyword>
<reference evidence="8 9" key="1">
    <citation type="submission" date="2012-12" db="EMBL/GenBank/DDBJ databases">
        <title>Genome Assembly of Photobacterium sp. AK15.</title>
        <authorList>
            <person name="Khatri I."/>
            <person name="Vaidya B."/>
            <person name="Srinivas T.N.R."/>
            <person name="Subramanian S."/>
            <person name="Pinnaka A."/>
        </authorList>
    </citation>
    <scope>NUCLEOTIDE SEQUENCE [LARGE SCALE GENOMIC DNA]</scope>
    <source>
        <strain evidence="8 9">AK15</strain>
    </source>
</reference>
<evidence type="ECO:0000313" key="9">
    <source>
        <dbReference type="Proteomes" id="UP000011134"/>
    </source>
</evidence>
<dbReference type="InterPro" id="IPR049299">
    <property type="entry name" value="Thio2_N"/>
</dbReference>
<protein>
    <recommendedName>
        <fullName evidence="6">Thioredoxin</fullName>
    </recommendedName>
</protein>
<dbReference type="Gene3D" id="2.30.30.380">
    <property type="entry name" value="Zn-finger domain of Sec23/24"/>
    <property type="match status" value="1"/>
</dbReference>
<evidence type="ECO:0000256" key="3">
    <source>
        <dbReference type="ARBA" id="ARBA00022982"/>
    </source>
</evidence>
<organism evidence="8 9">
    <name type="scientific">Photobacterium marinum</name>
    <dbReference type="NCBI Taxonomy" id="1056511"/>
    <lineage>
        <taxon>Bacteria</taxon>
        <taxon>Pseudomonadati</taxon>
        <taxon>Pseudomonadota</taxon>
        <taxon>Gammaproteobacteria</taxon>
        <taxon>Vibrionales</taxon>
        <taxon>Vibrionaceae</taxon>
        <taxon>Photobacterium</taxon>
    </lineage>
</organism>
<dbReference type="PRINTS" id="PR00421">
    <property type="entry name" value="THIOREDOXIN"/>
</dbReference>
<keyword evidence="2" id="KW-0813">Transport</keyword>
<dbReference type="NCBIfam" id="TIGR01068">
    <property type="entry name" value="thioredoxin"/>
    <property type="match status" value="1"/>
</dbReference>
<sequence>MTTMTTRCPHCKAMNRLPIDRVKDVASCGACKEKLLDGKPVEGTADNFLSLIQGEQPVVVDFWAPWCNPCVGFAPVFEDVATERDGTARFVKIDTEAQQALAAQYRIRSIPTIMVFKNGQMIGTLNGALPKSQFDQWLNQALTKA</sequence>
<dbReference type="EMBL" id="AMZO01000006">
    <property type="protein sequence ID" value="ELR66911.1"/>
    <property type="molecule type" value="Genomic_DNA"/>
</dbReference>
<evidence type="ECO:0000256" key="2">
    <source>
        <dbReference type="ARBA" id="ARBA00022448"/>
    </source>
</evidence>
<dbReference type="InterPro" id="IPR005746">
    <property type="entry name" value="Thioredoxin"/>
</dbReference>
<evidence type="ECO:0000259" key="7">
    <source>
        <dbReference type="PROSITE" id="PS51352"/>
    </source>
</evidence>
<evidence type="ECO:0000256" key="5">
    <source>
        <dbReference type="ARBA" id="ARBA00023284"/>
    </source>
</evidence>
<comment type="caution">
    <text evidence="8">The sequence shown here is derived from an EMBL/GenBank/DDBJ whole genome shotgun (WGS) entry which is preliminary data.</text>
</comment>
<evidence type="ECO:0000256" key="6">
    <source>
        <dbReference type="NCBIfam" id="TIGR01068"/>
    </source>
</evidence>
<evidence type="ECO:0000313" key="8">
    <source>
        <dbReference type="EMBL" id="ELR66911.1"/>
    </source>
</evidence>
<keyword evidence="9" id="KW-1185">Reference proteome</keyword>
<dbReference type="SUPFAM" id="SSF52833">
    <property type="entry name" value="Thioredoxin-like"/>
    <property type="match status" value="1"/>
</dbReference>
<dbReference type="Gene3D" id="3.40.30.10">
    <property type="entry name" value="Glutaredoxin"/>
    <property type="match status" value="1"/>
</dbReference>
<dbReference type="PANTHER" id="PTHR45663:SF40">
    <property type="entry name" value="THIOREDOXIN 2"/>
    <property type="match status" value="1"/>
</dbReference>
<dbReference type="PROSITE" id="PS51352">
    <property type="entry name" value="THIOREDOXIN_2"/>
    <property type="match status" value="1"/>
</dbReference>
<comment type="similarity">
    <text evidence="1">Belongs to the thioredoxin family.</text>
</comment>
<dbReference type="RefSeq" id="WP_007464003.1">
    <property type="nucleotide sequence ID" value="NZ_AMZO01000006.1"/>
</dbReference>
<evidence type="ECO:0000256" key="1">
    <source>
        <dbReference type="ARBA" id="ARBA00008987"/>
    </source>
</evidence>
<dbReference type="Pfam" id="PF00085">
    <property type="entry name" value="Thioredoxin"/>
    <property type="match status" value="1"/>
</dbReference>
<gene>
    <name evidence="8" type="ORF">C942_04610</name>
</gene>
<dbReference type="GO" id="GO:0005829">
    <property type="term" value="C:cytosol"/>
    <property type="evidence" value="ECO:0007669"/>
    <property type="project" value="TreeGrafter"/>
</dbReference>
<dbReference type="GO" id="GO:0015035">
    <property type="term" value="F:protein-disulfide reductase activity"/>
    <property type="evidence" value="ECO:0007669"/>
    <property type="project" value="UniProtKB-UniRule"/>
</dbReference>
<dbReference type="Proteomes" id="UP000011134">
    <property type="component" value="Unassembled WGS sequence"/>
</dbReference>
<keyword evidence="5" id="KW-0676">Redox-active center</keyword>
<dbReference type="Pfam" id="PF21352">
    <property type="entry name" value="Zn_ribbon_Thio2"/>
    <property type="match status" value="1"/>
</dbReference>
<keyword evidence="3" id="KW-0249">Electron transport</keyword>
<feature type="domain" description="Thioredoxin" evidence="7">
    <location>
        <begin position="16"/>
        <end position="143"/>
    </location>
</feature>
<evidence type="ECO:0000256" key="4">
    <source>
        <dbReference type="ARBA" id="ARBA00023157"/>
    </source>
</evidence>
<dbReference type="NCBIfam" id="NF008229">
    <property type="entry name" value="PRK10996.1"/>
    <property type="match status" value="1"/>
</dbReference>
<dbReference type="OrthoDB" id="9790390at2"/>
<accession>L8JDI6</accession>